<dbReference type="Pfam" id="PF12784">
    <property type="entry name" value="PDDEXK_2"/>
    <property type="match status" value="1"/>
</dbReference>
<dbReference type="GeneID" id="66465920"/>
<evidence type="ECO:0000313" key="4">
    <source>
        <dbReference type="Proteomes" id="UP000286186"/>
    </source>
</evidence>
<name>A0A415LHZ6_9FIRM</name>
<evidence type="ECO:0000313" key="3">
    <source>
        <dbReference type="Proteomes" id="UP000283314"/>
    </source>
</evidence>
<dbReference type="RefSeq" id="WP_118231328.1">
    <property type="nucleotide sequence ID" value="NZ_CABJDQ010000001.1"/>
</dbReference>
<reference evidence="3 4" key="1">
    <citation type="submission" date="2018-08" db="EMBL/GenBank/DDBJ databases">
        <title>A genome reference for cultivated species of the human gut microbiota.</title>
        <authorList>
            <person name="Zou Y."/>
            <person name="Xue W."/>
            <person name="Luo G."/>
        </authorList>
    </citation>
    <scope>NUCLEOTIDE SEQUENCE [LARGE SCALE GENOMIC DNA]</scope>
    <source>
        <strain evidence="2 3">AF37-4</strain>
        <strain evidence="1 4">AM23-22</strain>
    </source>
</reference>
<dbReference type="EMBL" id="QROT01000001">
    <property type="protein sequence ID" value="RHL48131.1"/>
    <property type="molecule type" value="Genomic_DNA"/>
</dbReference>
<evidence type="ECO:0000313" key="2">
    <source>
        <dbReference type="EMBL" id="RHL48131.1"/>
    </source>
</evidence>
<dbReference type="AlphaFoldDB" id="A0A415LHZ6"/>
<dbReference type="EMBL" id="QRHR01000002">
    <property type="protein sequence ID" value="RHF90233.1"/>
    <property type="molecule type" value="Genomic_DNA"/>
</dbReference>
<dbReference type="NCBIfam" id="TIGR01784">
    <property type="entry name" value="T_den_put_tspse"/>
    <property type="match status" value="1"/>
</dbReference>
<dbReference type="Proteomes" id="UP000286186">
    <property type="component" value="Unassembled WGS sequence"/>
</dbReference>
<protein>
    <submittedName>
        <fullName evidence="2">Rpn family recombination-promoting nuclease/putative transposase</fullName>
    </submittedName>
</protein>
<dbReference type="InterPro" id="IPR010106">
    <property type="entry name" value="RpnA"/>
</dbReference>
<dbReference type="PANTHER" id="PTHR41317">
    <property type="entry name" value="PD-(D_E)XK NUCLEASE FAMILY TRANSPOSASE"/>
    <property type="match status" value="1"/>
</dbReference>
<evidence type="ECO:0000313" key="1">
    <source>
        <dbReference type="EMBL" id="RHF90233.1"/>
    </source>
</evidence>
<dbReference type="Proteomes" id="UP000283314">
    <property type="component" value="Unassembled WGS sequence"/>
</dbReference>
<accession>A0A415LHZ6</accession>
<organism evidence="2 3">
    <name type="scientific">Eubacterium ventriosum</name>
    <dbReference type="NCBI Taxonomy" id="39496"/>
    <lineage>
        <taxon>Bacteria</taxon>
        <taxon>Bacillati</taxon>
        <taxon>Bacillota</taxon>
        <taxon>Clostridia</taxon>
        <taxon>Eubacteriales</taxon>
        <taxon>Eubacteriaceae</taxon>
        <taxon>Eubacterium</taxon>
    </lineage>
</organism>
<comment type="caution">
    <text evidence="2">The sequence shown here is derived from an EMBL/GenBank/DDBJ whole genome shotgun (WGS) entry which is preliminary data.</text>
</comment>
<dbReference type="PANTHER" id="PTHR41317:SF1">
    <property type="entry name" value="PD-(D_E)XK NUCLEASE FAMILY TRANSPOSASE"/>
    <property type="match status" value="1"/>
</dbReference>
<gene>
    <name evidence="2" type="ORF">DW018_01580</name>
    <name evidence="1" type="ORF">DW652_02810</name>
</gene>
<proteinExistence type="predicted"/>
<sequence length="282" mass="33332">MKRYDQLEITDSFMFAKVMSDKEICKATLEQILNIKIRDIKYLDYEETIQVAPGAKGVRLDIYVEDDKNTVFNLEMQTTSYAELPKRSRYYQDVIDLNIIEKGDTYDILGVSYVIFICTFDFFKKDRSVYEFENICVEDANIRLNDGTHKIFLNTKGDRDGIGRELQLLLDYFDGREPESKLARDMQKKVFEARGNDQWRREYMSYQMELNQQYKNGRAEGIEQGMKQGIEQGKKQGVQQATEDINKLIKVLLSQKKYDELEKMSEDKEYQNELMKKYNIIE</sequence>